<keyword evidence="4" id="KW-0378">Hydrolase</keyword>
<dbReference type="AlphaFoldDB" id="A0AAP0WPU5"/>
<comment type="function">
    <text evidence="7">Tubulin is the major constituent of microtubules, a cylinder consisting of laterally associated linear protofilaments composed of alpha- and beta-tubulin heterodimers. Microtubules grow by the addition of GTP-tubulin dimers to the microtubule end, where a stabilizing cap forms. Below the cap, tubulin dimers are in GDP-bound state, owing to GTPase activity of alpha-tubulin.</text>
</comment>
<evidence type="ECO:0000256" key="5">
    <source>
        <dbReference type="ARBA" id="ARBA00022842"/>
    </source>
</evidence>
<evidence type="ECO:0000256" key="8">
    <source>
        <dbReference type="ARBA" id="ARBA00049117"/>
    </source>
</evidence>
<keyword evidence="10" id="KW-0812">Transmembrane</keyword>
<evidence type="ECO:0000256" key="1">
    <source>
        <dbReference type="ARBA" id="ARBA00009636"/>
    </source>
</evidence>
<keyword evidence="5" id="KW-0460">Magnesium</keyword>
<proteinExistence type="inferred from homology"/>
<comment type="caution">
    <text evidence="12">The sequence shown here is derived from an EMBL/GenBank/DDBJ whole genome shotgun (WGS) entry which is preliminary data.</text>
</comment>
<evidence type="ECO:0000313" key="12">
    <source>
        <dbReference type="EMBL" id="KAK9276067.1"/>
    </source>
</evidence>
<dbReference type="Gene3D" id="3.40.50.1440">
    <property type="entry name" value="Tubulin/FtsZ, GTPase domain"/>
    <property type="match status" value="1"/>
</dbReference>
<dbReference type="GO" id="GO:0005200">
    <property type="term" value="F:structural constituent of cytoskeleton"/>
    <property type="evidence" value="ECO:0007669"/>
    <property type="project" value="InterPro"/>
</dbReference>
<name>A0AAP0WPU5_LIQFO</name>
<dbReference type="InterPro" id="IPR003008">
    <property type="entry name" value="Tubulin_FtsZ_GTPase"/>
</dbReference>
<dbReference type="SUPFAM" id="SSF52490">
    <property type="entry name" value="Tubulin nucleotide-binding domain-like"/>
    <property type="match status" value="1"/>
</dbReference>
<feature type="compositionally biased region" description="Basic and acidic residues" evidence="9">
    <location>
        <begin position="229"/>
        <end position="246"/>
    </location>
</feature>
<evidence type="ECO:0000256" key="6">
    <source>
        <dbReference type="ARBA" id="ARBA00023134"/>
    </source>
</evidence>
<dbReference type="InterPro" id="IPR002452">
    <property type="entry name" value="Alpha_tubulin"/>
</dbReference>
<protein>
    <recommendedName>
        <fullName evidence="11">Tubulin/FtsZ GTPase domain-containing protein</fullName>
    </recommendedName>
</protein>
<dbReference type="PRINTS" id="PR01161">
    <property type="entry name" value="TUBULIN"/>
</dbReference>
<dbReference type="Proteomes" id="UP001415857">
    <property type="component" value="Unassembled WGS sequence"/>
</dbReference>
<gene>
    <name evidence="12" type="ORF">L1049_005598</name>
</gene>
<dbReference type="Pfam" id="PF00091">
    <property type="entry name" value="Tubulin"/>
    <property type="match status" value="1"/>
</dbReference>
<dbReference type="PRINTS" id="PR01162">
    <property type="entry name" value="ALPHATUBULIN"/>
</dbReference>
<dbReference type="GO" id="GO:0016787">
    <property type="term" value="F:hydrolase activity"/>
    <property type="evidence" value="ECO:0007669"/>
    <property type="project" value="UniProtKB-KW"/>
</dbReference>
<comment type="catalytic activity">
    <reaction evidence="8">
        <text>GTP + H2O = GDP + phosphate + H(+)</text>
        <dbReference type="Rhea" id="RHEA:19669"/>
        <dbReference type="ChEBI" id="CHEBI:15377"/>
        <dbReference type="ChEBI" id="CHEBI:15378"/>
        <dbReference type="ChEBI" id="CHEBI:37565"/>
        <dbReference type="ChEBI" id="CHEBI:43474"/>
        <dbReference type="ChEBI" id="CHEBI:58189"/>
    </reaction>
    <physiologicalReaction direction="left-to-right" evidence="8">
        <dbReference type="Rhea" id="RHEA:19670"/>
    </physiologicalReaction>
</comment>
<dbReference type="InterPro" id="IPR036525">
    <property type="entry name" value="Tubulin/FtsZ_GTPase_sf"/>
</dbReference>
<reference evidence="12 13" key="1">
    <citation type="journal article" date="2024" name="Plant J.">
        <title>Genome sequences and population genomics reveal climatic adaptation and genomic divergence between two closely related sweetgum species.</title>
        <authorList>
            <person name="Xu W.Q."/>
            <person name="Ren C.Q."/>
            <person name="Zhang X.Y."/>
            <person name="Comes H.P."/>
            <person name="Liu X.H."/>
            <person name="Li Y.G."/>
            <person name="Kettle C.J."/>
            <person name="Jalonen R."/>
            <person name="Gaisberger H."/>
            <person name="Ma Y.Z."/>
            <person name="Qiu Y.X."/>
        </authorList>
    </citation>
    <scope>NUCLEOTIDE SEQUENCE [LARGE SCALE GENOMIC DNA]</scope>
    <source>
        <tissue evidence="12">Leaves</tissue>
    </source>
</reference>
<dbReference type="EMBL" id="JBBPBK010000010">
    <property type="protein sequence ID" value="KAK9276067.1"/>
    <property type="molecule type" value="Genomic_DNA"/>
</dbReference>
<evidence type="ECO:0000256" key="7">
    <source>
        <dbReference type="ARBA" id="ARBA00034296"/>
    </source>
</evidence>
<feature type="transmembrane region" description="Helical" evidence="10">
    <location>
        <begin position="116"/>
        <end position="136"/>
    </location>
</feature>
<evidence type="ECO:0000256" key="9">
    <source>
        <dbReference type="SAM" id="MobiDB-lite"/>
    </source>
</evidence>
<evidence type="ECO:0000256" key="10">
    <source>
        <dbReference type="SAM" id="Phobius"/>
    </source>
</evidence>
<accession>A0AAP0WPU5</accession>
<dbReference type="GO" id="GO:0007017">
    <property type="term" value="P:microtubule-based process"/>
    <property type="evidence" value="ECO:0007669"/>
    <property type="project" value="InterPro"/>
</dbReference>
<keyword evidence="6" id="KW-0342">GTP-binding</keyword>
<organism evidence="12 13">
    <name type="scientific">Liquidambar formosana</name>
    <name type="common">Formosan gum</name>
    <dbReference type="NCBI Taxonomy" id="63359"/>
    <lineage>
        <taxon>Eukaryota</taxon>
        <taxon>Viridiplantae</taxon>
        <taxon>Streptophyta</taxon>
        <taxon>Embryophyta</taxon>
        <taxon>Tracheophyta</taxon>
        <taxon>Spermatophyta</taxon>
        <taxon>Magnoliopsida</taxon>
        <taxon>eudicotyledons</taxon>
        <taxon>Gunneridae</taxon>
        <taxon>Pentapetalae</taxon>
        <taxon>Saxifragales</taxon>
        <taxon>Altingiaceae</taxon>
        <taxon>Liquidambar</taxon>
    </lineage>
</organism>
<keyword evidence="2" id="KW-0493">Microtubule</keyword>
<evidence type="ECO:0000256" key="2">
    <source>
        <dbReference type="ARBA" id="ARBA00022701"/>
    </source>
</evidence>
<dbReference type="GO" id="GO:0005525">
    <property type="term" value="F:GTP binding"/>
    <property type="evidence" value="ECO:0007669"/>
    <property type="project" value="UniProtKB-KW"/>
</dbReference>
<feature type="region of interest" description="Disordered" evidence="9">
    <location>
        <begin position="216"/>
        <end position="246"/>
    </location>
</feature>
<sequence>MGVVHDALNTFFSETGAGKHLYRAMLVDLEPTVIDGVRIRTYRQLFHPERLISGKEDAANNLGRGHYRRARRKNSLRICPVFMDCSFAQKHVLCCSITFAFITSPLLAPGHELCNLSYYTASIFALMNLCFLLMTYQIRSLRFSTFLVYFQVYNERAHQELAPSFGKNTAKSALKNDYLLRIHACQRRYQRVSLKKYNIHCIETYRAWKLASATEKETSNPGAPKKKKEQLESPDQGKHLGEEQKADSVLEEELLCLPLHHYQEDNPTKVGGSGYAADNTP</sequence>
<comment type="similarity">
    <text evidence="1">Belongs to the tubulin family.</text>
</comment>
<keyword evidence="10" id="KW-1133">Transmembrane helix</keyword>
<evidence type="ECO:0000256" key="3">
    <source>
        <dbReference type="ARBA" id="ARBA00022741"/>
    </source>
</evidence>
<dbReference type="InterPro" id="IPR000217">
    <property type="entry name" value="Tubulin"/>
</dbReference>
<evidence type="ECO:0000259" key="11">
    <source>
        <dbReference type="Pfam" id="PF00091"/>
    </source>
</evidence>
<dbReference type="GO" id="GO:0005874">
    <property type="term" value="C:microtubule"/>
    <property type="evidence" value="ECO:0007669"/>
    <property type="project" value="UniProtKB-KW"/>
</dbReference>
<evidence type="ECO:0000256" key="4">
    <source>
        <dbReference type="ARBA" id="ARBA00022801"/>
    </source>
</evidence>
<feature type="domain" description="Tubulin/FtsZ GTPase" evidence="11">
    <location>
        <begin position="7"/>
        <end position="96"/>
    </location>
</feature>
<dbReference type="PANTHER" id="PTHR11588">
    <property type="entry name" value="TUBULIN"/>
    <property type="match status" value="1"/>
</dbReference>
<keyword evidence="3" id="KW-0547">Nucleotide-binding</keyword>
<evidence type="ECO:0000313" key="13">
    <source>
        <dbReference type="Proteomes" id="UP001415857"/>
    </source>
</evidence>
<keyword evidence="13" id="KW-1185">Reference proteome</keyword>
<keyword evidence="10" id="KW-0472">Membrane</keyword>